<comment type="caution">
    <text evidence="4">The sequence shown here is derived from an EMBL/GenBank/DDBJ whole genome shotgun (WGS) entry which is preliminary data.</text>
</comment>
<keyword evidence="2" id="KW-0472">Membrane</keyword>
<sequence>MQDANAIQMHLDGCRRCYWVIHEKDSLNTFSLDEDTRPVGEVNALVDELLVVVELIIGATPPSLAMDDVHRLLGFLVDCPQPNQVARVLHLIYRLVVHPNTARAQTFAEAFISSGGIESLLVLLPKEAKAGDHSVPESMTKIDGSLSVQDTELESDTGILERSKDDKVGSQESDMQGKDFESLPLNTGSGPVTISAGMNIERMSSVSEYPFIKNLGGISHSNSADNARNNVYNIDKSDGHLKFGSHAPLDMTSNFGSIGLHDRSVPCLMIELLFYFLLCRRLFRQHQIGLCLAMFIQLYWGLRLMLLQQRMD</sequence>
<feature type="compositionally biased region" description="Basic and acidic residues" evidence="1">
    <location>
        <begin position="159"/>
        <end position="181"/>
    </location>
</feature>
<organism evidence="4 5">
    <name type="scientific">Dipteronia sinensis</name>
    <dbReference type="NCBI Taxonomy" id="43782"/>
    <lineage>
        <taxon>Eukaryota</taxon>
        <taxon>Viridiplantae</taxon>
        <taxon>Streptophyta</taxon>
        <taxon>Embryophyta</taxon>
        <taxon>Tracheophyta</taxon>
        <taxon>Spermatophyta</taxon>
        <taxon>Magnoliopsida</taxon>
        <taxon>eudicotyledons</taxon>
        <taxon>Gunneridae</taxon>
        <taxon>Pentapetalae</taxon>
        <taxon>rosids</taxon>
        <taxon>malvids</taxon>
        <taxon>Sapindales</taxon>
        <taxon>Sapindaceae</taxon>
        <taxon>Hippocastanoideae</taxon>
        <taxon>Acereae</taxon>
        <taxon>Dipteronia</taxon>
    </lineage>
</organism>
<keyword evidence="2" id="KW-0812">Transmembrane</keyword>
<evidence type="ECO:0000313" key="4">
    <source>
        <dbReference type="EMBL" id="KAK3194960.1"/>
    </source>
</evidence>
<accession>A0AAD9ZX87</accession>
<proteinExistence type="predicted"/>
<dbReference type="EMBL" id="JANJYJ010000008">
    <property type="protein sequence ID" value="KAK3194960.1"/>
    <property type="molecule type" value="Genomic_DNA"/>
</dbReference>
<dbReference type="PANTHER" id="PTHR13743:SF157">
    <property type="entry name" value="BEACH DOMAIN-CONTAINING PROTEIN C2"/>
    <property type="match status" value="1"/>
</dbReference>
<feature type="region of interest" description="Disordered" evidence="1">
    <location>
        <begin position="133"/>
        <end position="182"/>
    </location>
</feature>
<evidence type="ECO:0000256" key="1">
    <source>
        <dbReference type="SAM" id="MobiDB-lite"/>
    </source>
</evidence>
<keyword evidence="5" id="KW-1185">Reference proteome</keyword>
<dbReference type="InterPro" id="IPR031570">
    <property type="entry name" value="NBEA/BDCP_DUF4704"/>
</dbReference>
<dbReference type="PANTHER" id="PTHR13743">
    <property type="entry name" value="BEIGE/BEACH-RELATED"/>
    <property type="match status" value="1"/>
</dbReference>
<dbReference type="Proteomes" id="UP001281410">
    <property type="component" value="Unassembled WGS sequence"/>
</dbReference>
<feature type="transmembrane region" description="Helical" evidence="2">
    <location>
        <begin position="287"/>
        <end position="306"/>
    </location>
</feature>
<dbReference type="AlphaFoldDB" id="A0AAD9ZX87"/>
<gene>
    <name evidence="4" type="ORF">Dsin_026270</name>
</gene>
<dbReference type="Pfam" id="PF15787">
    <property type="entry name" value="DUF4704"/>
    <property type="match status" value="1"/>
</dbReference>
<feature type="domain" description="DUF4704" evidence="3">
    <location>
        <begin position="1"/>
        <end position="129"/>
    </location>
</feature>
<evidence type="ECO:0000313" key="5">
    <source>
        <dbReference type="Proteomes" id="UP001281410"/>
    </source>
</evidence>
<protein>
    <recommendedName>
        <fullName evidence="3">DUF4704 domain-containing protein</fullName>
    </recommendedName>
</protein>
<name>A0AAD9ZX87_9ROSI</name>
<dbReference type="InterPro" id="IPR050865">
    <property type="entry name" value="BEACH_Domain"/>
</dbReference>
<keyword evidence="2" id="KW-1133">Transmembrane helix</keyword>
<evidence type="ECO:0000259" key="3">
    <source>
        <dbReference type="Pfam" id="PF15787"/>
    </source>
</evidence>
<reference evidence="4" key="1">
    <citation type="journal article" date="2023" name="Plant J.">
        <title>Genome sequences and population genomics provide insights into the demographic history, inbreeding, and mutation load of two 'living fossil' tree species of Dipteronia.</title>
        <authorList>
            <person name="Feng Y."/>
            <person name="Comes H.P."/>
            <person name="Chen J."/>
            <person name="Zhu S."/>
            <person name="Lu R."/>
            <person name="Zhang X."/>
            <person name="Li P."/>
            <person name="Qiu J."/>
            <person name="Olsen K.M."/>
            <person name="Qiu Y."/>
        </authorList>
    </citation>
    <scope>NUCLEOTIDE SEQUENCE</scope>
    <source>
        <strain evidence="4">NBL</strain>
    </source>
</reference>
<evidence type="ECO:0000256" key="2">
    <source>
        <dbReference type="SAM" id="Phobius"/>
    </source>
</evidence>